<evidence type="ECO:0000313" key="15">
    <source>
        <dbReference type="EMBL" id="GFY70672.1"/>
    </source>
</evidence>
<keyword evidence="4 11" id="KW-0479">Metal-binding</keyword>
<feature type="non-terminal residue" evidence="15">
    <location>
        <position position="1"/>
    </location>
</feature>
<dbReference type="CDD" id="cd00041">
    <property type="entry name" value="CUB"/>
    <property type="match status" value="1"/>
</dbReference>
<comment type="subunit">
    <text evidence="1">Monomer.</text>
</comment>
<dbReference type="PANTHER" id="PTHR10127:SF856">
    <property type="entry name" value="METALLOENDOPEPTIDASE"/>
    <property type="match status" value="1"/>
</dbReference>
<dbReference type="Pfam" id="PF00431">
    <property type="entry name" value="CUB"/>
    <property type="match status" value="1"/>
</dbReference>
<evidence type="ECO:0000256" key="8">
    <source>
        <dbReference type="ARBA" id="ARBA00023157"/>
    </source>
</evidence>
<dbReference type="SMART" id="SM00042">
    <property type="entry name" value="CUB"/>
    <property type="match status" value="1"/>
</dbReference>
<evidence type="ECO:0000256" key="11">
    <source>
        <dbReference type="PROSITE-ProRule" id="PRU01211"/>
    </source>
</evidence>
<evidence type="ECO:0000313" key="16">
    <source>
        <dbReference type="Proteomes" id="UP000886998"/>
    </source>
</evidence>
<dbReference type="InterPro" id="IPR001506">
    <property type="entry name" value="Peptidase_M12A"/>
</dbReference>
<comment type="caution">
    <text evidence="10">Lacks conserved residue(s) required for the propagation of feature annotation.</text>
</comment>
<proteinExistence type="predicted"/>
<dbReference type="EMBL" id="BMAV01018368">
    <property type="protein sequence ID" value="GFY70672.1"/>
    <property type="molecule type" value="Genomic_DNA"/>
</dbReference>
<dbReference type="InterPro" id="IPR006026">
    <property type="entry name" value="Peptidase_Metallo"/>
</dbReference>
<feature type="disulfide bond" evidence="11">
    <location>
        <begin position="43"/>
        <end position="65"/>
    </location>
</feature>
<evidence type="ECO:0000256" key="10">
    <source>
        <dbReference type="PROSITE-ProRule" id="PRU00059"/>
    </source>
</evidence>
<keyword evidence="3 11" id="KW-0645">Protease</keyword>
<dbReference type="InterPro" id="IPR000859">
    <property type="entry name" value="CUB_dom"/>
</dbReference>
<dbReference type="Gene3D" id="3.40.390.10">
    <property type="entry name" value="Collagenase (Catalytic Domain)"/>
    <property type="match status" value="1"/>
</dbReference>
<evidence type="ECO:0000256" key="7">
    <source>
        <dbReference type="ARBA" id="ARBA00023049"/>
    </source>
</evidence>
<comment type="cofactor">
    <cofactor evidence="11 12">
        <name>Zn(2+)</name>
        <dbReference type="ChEBI" id="CHEBI:29105"/>
    </cofactor>
    <text evidence="11 12">Binds 1 zinc ion per subunit.</text>
</comment>
<keyword evidence="2" id="KW-0245">EGF-like domain</keyword>
<sequence length="328" mass="37386">VNKETRSRIRLAMDEWENRTCLRFHETLLDFNYLRFRTDKGGCWSLVGRQNRLFSGQDVSIGPGCERISSKNLIFYQVPVIVHEIGHAIGMYHEQSRLDRDGYVNILWNNIPPGMTSQFSSNMDYPRGVEYDYTSIMHYSSMIKLYLTYVSAFCPNLLNETQQCQNSGYMAPYNGDGKPCPCICPPGATGEFCETVVNEEYYSPPICGGNVTEETTIQTPNYPKREIPNDSCSWWIQAPRGKRVMVTFEDFSFYPRLASRTSKYRGRCVQERVEIRIKSMSEGNMYCGEDIKPGTNLASKGQQFIIIITSNGGMQGARGLKAKVSFIK</sequence>
<dbReference type="Gene3D" id="2.60.120.290">
    <property type="entry name" value="Spermadhesin, CUB domain"/>
    <property type="match status" value="1"/>
</dbReference>
<keyword evidence="8 11" id="KW-1015">Disulfide bond</keyword>
<evidence type="ECO:0000256" key="1">
    <source>
        <dbReference type="ARBA" id="ARBA00011245"/>
    </source>
</evidence>
<evidence type="ECO:0000259" key="13">
    <source>
        <dbReference type="PROSITE" id="PS01180"/>
    </source>
</evidence>
<dbReference type="InterPro" id="IPR024079">
    <property type="entry name" value="MetalloPept_cat_dom_sf"/>
</dbReference>
<evidence type="ECO:0000256" key="3">
    <source>
        <dbReference type="ARBA" id="ARBA00022670"/>
    </source>
</evidence>
<dbReference type="Proteomes" id="UP000886998">
    <property type="component" value="Unassembled WGS sequence"/>
</dbReference>
<comment type="caution">
    <text evidence="15">The sequence shown here is derived from an EMBL/GenBank/DDBJ whole genome shotgun (WGS) entry which is preliminary data.</text>
</comment>
<dbReference type="Pfam" id="PF01400">
    <property type="entry name" value="Astacin"/>
    <property type="match status" value="1"/>
</dbReference>
<dbReference type="PRINTS" id="PR00480">
    <property type="entry name" value="ASTACIN"/>
</dbReference>
<dbReference type="EC" id="3.4.24.-" evidence="12"/>
<dbReference type="SUPFAM" id="SSF49854">
    <property type="entry name" value="Spermadhesin, CUB domain"/>
    <property type="match status" value="1"/>
</dbReference>
<evidence type="ECO:0000259" key="14">
    <source>
        <dbReference type="PROSITE" id="PS51864"/>
    </source>
</evidence>
<evidence type="ECO:0000256" key="5">
    <source>
        <dbReference type="ARBA" id="ARBA00022801"/>
    </source>
</evidence>
<dbReference type="OrthoDB" id="6413821at2759"/>
<evidence type="ECO:0000256" key="9">
    <source>
        <dbReference type="ARBA" id="ARBA00025529"/>
    </source>
</evidence>
<feature type="domain" description="CUB" evidence="13">
    <location>
        <begin position="193"/>
        <end position="327"/>
    </location>
</feature>
<feature type="active site" evidence="11">
    <location>
        <position position="84"/>
    </location>
</feature>
<feature type="domain" description="Peptidase M12A" evidence="14">
    <location>
        <begin position="1"/>
        <end position="165"/>
    </location>
</feature>
<evidence type="ECO:0000256" key="12">
    <source>
        <dbReference type="RuleBase" id="RU361183"/>
    </source>
</evidence>
<dbReference type="SUPFAM" id="SSF55486">
    <property type="entry name" value="Metalloproteases ('zincins'), catalytic domain"/>
    <property type="match status" value="1"/>
</dbReference>
<keyword evidence="7 11" id="KW-0482">Metalloprotease</keyword>
<dbReference type="PROSITE" id="PS01180">
    <property type="entry name" value="CUB"/>
    <property type="match status" value="1"/>
</dbReference>
<feature type="binding site" evidence="11">
    <location>
        <position position="93"/>
    </location>
    <ligand>
        <name>Zn(2+)</name>
        <dbReference type="ChEBI" id="CHEBI:29105"/>
        <note>catalytic</note>
    </ligand>
</feature>
<protein>
    <recommendedName>
        <fullName evidence="12">Metalloendopeptidase</fullName>
        <ecNumber evidence="12">3.4.24.-</ecNumber>
    </recommendedName>
</protein>
<keyword evidence="5 11" id="KW-0378">Hydrolase</keyword>
<name>A0A8X7CNU6_9ARAC</name>
<dbReference type="InterPro" id="IPR035914">
    <property type="entry name" value="Sperma_CUB_dom_sf"/>
</dbReference>
<accession>A0A8X7CNU6</accession>
<evidence type="ECO:0000256" key="4">
    <source>
        <dbReference type="ARBA" id="ARBA00022723"/>
    </source>
</evidence>
<dbReference type="GO" id="GO:0006508">
    <property type="term" value="P:proteolysis"/>
    <property type="evidence" value="ECO:0007669"/>
    <property type="project" value="UniProtKB-KW"/>
</dbReference>
<keyword evidence="16" id="KW-1185">Reference proteome</keyword>
<gene>
    <name evidence="15" type="primary">BP10</name>
    <name evidence="15" type="ORF">TNIN_40351</name>
</gene>
<dbReference type="PROSITE" id="PS51864">
    <property type="entry name" value="ASTACIN"/>
    <property type="match status" value="1"/>
</dbReference>
<dbReference type="CDD" id="cd04280">
    <property type="entry name" value="ZnMc_astacin_like"/>
    <property type="match status" value="1"/>
</dbReference>
<dbReference type="InterPro" id="IPR034035">
    <property type="entry name" value="Astacin-like_dom"/>
</dbReference>
<reference evidence="15" key="1">
    <citation type="submission" date="2020-08" db="EMBL/GenBank/DDBJ databases">
        <title>Multicomponent nature underlies the extraordinary mechanical properties of spider dragline silk.</title>
        <authorList>
            <person name="Kono N."/>
            <person name="Nakamura H."/>
            <person name="Mori M."/>
            <person name="Yoshida Y."/>
            <person name="Ohtoshi R."/>
            <person name="Malay A.D."/>
            <person name="Moran D.A.P."/>
            <person name="Tomita M."/>
            <person name="Numata K."/>
            <person name="Arakawa K."/>
        </authorList>
    </citation>
    <scope>NUCLEOTIDE SEQUENCE</scope>
</reference>
<dbReference type="GO" id="GO:0004222">
    <property type="term" value="F:metalloendopeptidase activity"/>
    <property type="evidence" value="ECO:0007669"/>
    <property type="project" value="UniProtKB-UniRule"/>
</dbReference>
<feature type="binding site" evidence="11">
    <location>
        <position position="87"/>
    </location>
    <ligand>
        <name>Zn(2+)</name>
        <dbReference type="ChEBI" id="CHEBI:29105"/>
        <note>catalytic</note>
    </ligand>
</feature>
<dbReference type="PANTHER" id="PTHR10127">
    <property type="entry name" value="DISCOIDIN, CUB, EGF, LAMININ , AND ZINC METALLOPROTEASE DOMAIN CONTAINING"/>
    <property type="match status" value="1"/>
</dbReference>
<comment type="function">
    <text evidence="9">Zinc metalloprotease. Provoques deadhesion of endothelial cells from cell cultures, and also degradation of fibronectin, fibrinogen and gelatin in vitro. Its role in the venom is not fully understood but it might act as a spreading factor that facilitates diffusion of other venom toxins. Alternatively, it might be involved in the proteolytic processing of other venom toxins or it might play a role in extra-oral digestion of prey.</text>
</comment>
<dbReference type="AlphaFoldDB" id="A0A8X7CNU6"/>
<evidence type="ECO:0000256" key="2">
    <source>
        <dbReference type="ARBA" id="ARBA00022536"/>
    </source>
</evidence>
<dbReference type="SMART" id="SM00235">
    <property type="entry name" value="ZnMc"/>
    <property type="match status" value="1"/>
</dbReference>
<feature type="binding site" evidence="11">
    <location>
        <position position="83"/>
    </location>
    <ligand>
        <name>Zn(2+)</name>
        <dbReference type="ChEBI" id="CHEBI:29105"/>
        <note>catalytic</note>
    </ligand>
</feature>
<keyword evidence="6 11" id="KW-0862">Zinc</keyword>
<evidence type="ECO:0000256" key="6">
    <source>
        <dbReference type="ARBA" id="ARBA00022833"/>
    </source>
</evidence>
<dbReference type="GO" id="GO:0008270">
    <property type="term" value="F:zinc ion binding"/>
    <property type="evidence" value="ECO:0007669"/>
    <property type="project" value="UniProtKB-UniRule"/>
</dbReference>
<organism evidence="15 16">
    <name type="scientific">Trichonephila inaurata madagascariensis</name>
    <dbReference type="NCBI Taxonomy" id="2747483"/>
    <lineage>
        <taxon>Eukaryota</taxon>
        <taxon>Metazoa</taxon>
        <taxon>Ecdysozoa</taxon>
        <taxon>Arthropoda</taxon>
        <taxon>Chelicerata</taxon>
        <taxon>Arachnida</taxon>
        <taxon>Araneae</taxon>
        <taxon>Araneomorphae</taxon>
        <taxon>Entelegynae</taxon>
        <taxon>Araneoidea</taxon>
        <taxon>Nephilidae</taxon>
        <taxon>Trichonephila</taxon>
        <taxon>Trichonephila inaurata</taxon>
    </lineage>
</organism>